<evidence type="ECO:0000313" key="3">
    <source>
        <dbReference type="Proteomes" id="UP001056384"/>
    </source>
</evidence>
<sequence>MSSAVSSKTAAAYITDPLTAPEPSAAETGLGSSFGSTFDPAQKANAPSIAQQPTGSSIGSNNPYRKTSESRTPPGQKGASSSTRPISNSRSPREAFPGYRAEAFGDYAPSPRSRSGSNNKPPPSYDQSTSSPKHETRHRRRTSSLSARYPGDQSHQPLDVIRRDSKRAHRSPHLKKKHLPGADTIDQLDPAIGGRAYHHEGPYDAALLARNNSFGISPVAALQSSNQEALKATPAENVRDAVERHKPLDGVAQLPPGVPDRFGRTLHYEEGADLMHEDGPDGPGYKRWAGKDYAPDDLKGKGDTFLLDRALKAHTINDNGIELSDTAFKNAKENGTLDNRDPVTIAGGEAAYADYANTHDADTGRNRSDSGGLRAGLKKRIGSLRKKNRSDS</sequence>
<dbReference type="EMBL" id="CP099423">
    <property type="protein sequence ID" value="USW54746.1"/>
    <property type="molecule type" value="Genomic_DNA"/>
</dbReference>
<reference evidence="2" key="1">
    <citation type="submission" date="2022-06" db="EMBL/GenBank/DDBJ databases">
        <title>Complete genome sequences of two strains of the flax pathogen Septoria linicola.</title>
        <authorList>
            <person name="Lapalu N."/>
            <person name="Simon A."/>
            <person name="Demenou B."/>
            <person name="Paumier D."/>
            <person name="Guillot M.-P."/>
            <person name="Gout L."/>
            <person name="Valade R."/>
        </authorList>
    </citation>
    <scope>NUCLEOTIDE SEQUENCE</scope>
    <source>
        <strain evidence="2">SE15195</strain>
    </source>
</reference>
<dbReference type="AlphaFoldDB" id="A0A9Q9B1Q2"/>
<gene>
    <name evidence="2" type="ORF">Slin15195_G080650</name>
</gene>
<dbReference type="InterPro" id="IPR013226">
    <property type="entry name" value="Pal1"/>
</dbReference>
<feature type="compositionally biased region" description="Low complexity" evidence="1">
    <location>
        <begin position="80"/>
        <end position="90"/>
    </location>
</feature>
<feature type="compositionally biased region" description="Basic residues" evidence="1">
    <location>
        <begin position="376"/>
        <end position="392"/>
    </location>
</feature>
<feature type="compositionally biased region" description="Polar residues" evidence="1">
    <location>
        <begin position="48"/>
        <end position="73"/>
    </location>
</feature>
<dbReference type="Proteomes" id="UP001056384">
    <property type="component" value="Chromosome 6"/>
</dbReference>
<feature type="compositionally biased region" description="Basic and acidic residues" evidence="1">
    <location>
        <begin position="357"/>
        <end position="368"/>
    </location>
</feature>
<feature type="compositionally biased region" description="Basic residues" evidence="1">
    <location>
        <begin position="164"/>
        <end position="179"/>
    </location>
</feature>
<evidence type="ECO:0008006" key="4">
    <source>
        <dbReference type="Google" id="ProtNLM"/>
    </source>
</evidence>
<feature type="region of interest" description="Disordered" evidence="1">
    <location>
        <begin position="1"/>
        <end position="187"/>
    </location>
</feature>
<evidence type="ECO:0000256" key="1">
    <source>
        <dbReference type="SAM" id="MobiDB-lite"/>
    </source>
</evidence>
<feature type="compositionally biased region" description="Polar residues" evidence="1">
    <location>
        <begin position="112"/>
        <end position="131"/>
    </location>
</feature>
<dbReference type="GO" id="GO:0005737">
    <property type="term" value="C:cytoplasm"/>
    <property type="evidence" value="ECO:0007669"/>
    <property type="project" value="TreeGrafter"/>
</dbReference>
<keyword evidence="3" id="KW-1185">Reference proteome</keyword>
<evidence type="ECO:0000313" key="2">
    <source>
        <dbReference type="EMBL" id="USW54746.1"/>
    </source>
</evidence>
<dbReference type="PANTHER" id="PTHR28307:SF1">
    <property type="entry name" value="PAL1 CELL MORPHOLOGY PROTEIN"/>
    <property type="match status" value="1"/>
</dbReference>
<name>A0A9Q9B1Q2_9PEZI</name>
<protein>
    <recommendedName>
        <fullName evidence="4">Pal1 cell morphology protein</fullName>
    </recommendedName>
</protein>
<feature type="region of interest" description="Disordered" evidence="1">
    <location>
        <begin position="356"/>
        <end position="392"/>
    </location>
</feature>
<proteinExistence type="predicted"/>
<dbReference type="Pfam" id="PF08316">
    <property type="entry name" value="Pal1"/>
    <property type="match status" value="1"/>
</dbReference>
<dbReference type="PANTHER" id="PTHR28307">
    <property type="entry name" value="PROTEIN PAL1"/>
    <property type="match status" value="1"/>
</dbReference>
<organism evidence="2 3">
    <name type="scientific">Septoria linicola</name>
    <dbReference type="NCBI Taxonomy" id="215465"/>
    <lineage>
        <taxon>Eukaryota</taxon>
        <taxon>Fungi</taxon>
        <taxon>Dikarya</taxon>
        <taxon>Ascomycota</taxon>
        <taxon>Pezizomycotina</taxon>
        <taxon>Dothideomycetes</taxon>
        <taxon>Dothideomycetidae</taxon>
        <taxon>Mycosphaerellales</taxon>
        <taxon>Mycosphaerellaceae</taxon>
        <taxon>Septoria</taxon>
    </lineage>
</organism>
<accession>A0A9Q9B1Q2</accession>